<organism evidence="10 11">
    <name type="scientific">Larinioides sclopetarius</name>
    <dbReference type="NCBI Taxonomy" id="280406"/>
    <lineage>
        <taxon>Eukaryota</taxon>
        <taxon>Metazoa</taxon>
        <taxon>Ecdysozoa</taxon>
        <taxon>Arthropoda</taxon>
        <taxon>Chelicerata</taxon>
        <taxon>Arachnida</taxon>
        <taxon>Araneae</taxon>
        <taxon>Araneomorphae</taxon>
        <taxon>Entelegynae</taxon>
        <taxon>Araneoidea</taxon>
        <taxon>Araneidae</taxon>
        <taxon>Larinioides</taxon>
    </lineage>
</organism>
<dbReference type="EC" id="3.2.1.17" evidence="2"/>
<feature type="disulfide bond" evidence="9">
    <location>
        <begin position="89"/>
        <end position="95"/>
    </location>
</feature>
<dbReference type="PANTHER" id="PTHR11195">
    <property type="entry name" value="DESTABILASE-RELATED"/>
    <property type="match status" value="1"/>
</dbReference>
<dbReference type="EMBL" id="CAXIEN010000103">
    <property type="protein sequence ID" value="CAL1277526.1"/>
    <property type="molecule type" value="Genomic_DNA"/>
</dbReference>
<comment type="caution">
    <text evidence="10">The sequence shown here is derived from an EMBL/GenBank/DDBJ whole genome shotgun (WGS) entry which is preliminary data.</text>
</comment>
<evidence type="ECO:0000256" key="8">
    <source>
        <dbReference type="ARBA" id="ARBA00023295"/>
    </source>
</evidence>
<comment type="catalytic activity">
    <reaction evidence="1">
        <text>Hydrolysis of (1-&gt;4)-beta-linkages between N-acetylmuramic acid and N-acetyl-D-glucosamine residues in a peptidoglycan and between N-acetyl-D-glucosamine residues in chitodextrins.</text>
        <dbReference type="EC" id="3.2.1.17"/>
    </reaction>
</comment>
<dbReference type="CDD" id="cd16890">
    <property type="entry name" value="lyz_i"/>
    <property type="match status" value="1"/>
</dbReference>
<dbReference type="PROSITE" id="PS00018">
    <property type="entry name" value="EF_HAND_1"/>
    <property type="match status" value="1"/>
</dbReference>
<dbReference type="Proteomes" id="UP001497382">
    <property type="component" value="Unassembled WGS sequence"/>
</dbReference>
<dbReference type="InterPro" id="IPR023346">
    <property type="entry name" value="Lysozyme-like_dom_sf"/>
</dbReference>
<dbReference type="InterPro" id="IPR018247">
    <property type="entry name" value="EF_Hand_1_Ca_BS"/>
</dbReference>
<reference evidence="10 11" key="1">
    <citation type="submission" date="2024-04" db="EMBL/GenBank/DDBJ databases">
        <authorList>
            <person name="Rising A."/>
            <person name="Reimegard J."/>
            <person name="Sonavane S."/>
            <person name="Akerstrom W."/>
            <person name="Nylinder S."/>
            <person name="Hedman E."/>
            <person name="Kallberg Y."/>
        </authorList>
    </citation>
    <scope>NUCLEOTIDE SEQUENCE [LARGE SCALE GENOMIC DNA]</scope>
</reference>
<protein>
    <recommendedName>
        <fullName evidence="2">lysozyme</fullName>
        <ecNumber evidence="2">3.2.1.17</ecNumber>
    </recommendedName>
</protein>
<keyword evidence="7 9" id="KW-1015">Disulfide bond</keyword>
<evidence type="ECO:0000256" key="6">
    <source>
        <dbReference type="ARBA" id="ARBA00023022"/>
    </source>
</evidence>
<accession>A0AAV2A0F3</accession>
<evidence type="ECO:0000313" key="10">
    <source>
        <dbReference type="EMBL" id="CAL1277526.1"/>
    </source>
</evidence>
<keyword evidence="3" id="KW-0929">Antimicrobial</keyword>
<dbReference type="SUPFAM" id="SSF53955">
    <property type="entry name" value="Lysozyme-like"/>
    <property type="match status" value="1"/>
</dbReference>
<dbReference type="GO" id="GO:0042742">
    <property type="term" value="P:defense response to bacterium"/>
    <property type="evidence" value="ECO:0007669"/>
    <property type="project" value="UniProtKB-KW"/>
</dbReference>
<gene>
    <name evidence="10" type="ORF">LARSCL_LOCUS9271</name>
</gene>
<dbReference type="Pfam" id="PF05497">
    <property type="entry name" value="Destabilase"/>
    <property type="match status" value="1"/>
</dbReference>
<feature type="disulfide bond" evidence="9">
    <location>
        <begin position="101"/>
        <end position="111"/>
    </location>
</feature>
<dbReference type="GO" id="GO:0003796">
    <property type="term" value="F:lysozyme activity"/>
    <property type="evidence" value="ECO:0007669"/>
    <property type="project" value="UniProtKB-EC"/>
</dbReference>
<evidence type="ECO:0000313" key="11">
    <source>
        <dbReference type="Proteomes" id="UP001497382"/>
    </source>
</evidence>
<keyword evidence="4" id="KW-0081">Bacteriolytic enzyme</keyword>
<proteinExistence type="predicted"/>
<dbReference type="PANTHER" id="PTHR11195:SF13">
    <property type="entry name" value="INVERTEBRATE-TYPE LYSOZYME 2-RELATED"/>
    <property type="match status" value="1"/>
</dbReference>
<dbReference type="Gene3D" id="1.10.530.10">
    <property type="match status" value="1"/>
</dbReference>
<evidence type="ECO:0000256" key="1">
    <source>
        <dbReference type="ARBA" id="ARBA00000632"/>
    </source>
</evidence>
<name>A0AAV2A0F3_9ARAC</name>
<keyword evidence="6" id="KW-0044">Antibiotic</keyword>
<evidence type="ECO:0000256" key="7">
    <source>
        <dbReference type="ARBA" id="ARBA00023157"/>
    </source>
</evidence>
<evidence type="ECO:0000256" key="4">
    <source>
        <dbReference type="ARBA" id="ARBA00022638"/>
    </source>
</evidence>
<sequence>MDLMPVTSNTPTCDFFRDSHWYVEYLQVSLEVFKTGTAITRALHPVYEDRNLLLIHIHRKVMVSLPKAQFPKRTKKVPEVDQRCMECICQAVSNCDKSLKCYNAGDSAYYCGPYAISWAYWHDGGRPGYKGRAHDFETCLNNKTCAEQAVRGYMRRYGRDCDRNGVIDCTDFARIHKLGFGQCSSDSIIYTDYWQKFEFCYIGHAEDKVPSNNGKNKKQPRELW</sequence>
<keyword evidence="8" id="KW-0326">Glycosidase</keyword>
<dbReference type="InterPro" id="IPR008597">
    <property type="entry name" value="Invert_lysozyme"/>
</dbReference>
<dbReference type="PROSITE" id="PS51909">
    <property type="entry name" value="LYSOZYME_I"/>
    <property type="match status" value="1"/>
</dbReference>
<keyword evidence="5" id="KW-0378">Hydrolase</keyword>
<evidence type="ECO:0000256" key="5">
    <source>
        <dbReference type="ARBA" id="ARBA00022801"/>
    </source>
</evidence>
<feature type="disulfide bond" evidence="9">
    <location>
        <begin position="139"/>
        <end position="145"/>
    </location>
</feature>
<evidence type="ECO:0000256" key="2">
    <source>
        <dbReference type="ARBA" id="ARBA00012732"/>
    </source>
</evidence>
<evidence type="ECO:0000256" key="3">
    <source>
        <dbReference type="ARBA" id="ARBA00022529"/>
    </source>
</evidence>
<dbReference type="AlphaFoldDB" id="A0AAV2A0F3"/>
<keyword evidence="11" id="KW-1185">Reference proteome</keyword>
<evidence type="ECO:0000256" key="9">
    <source>
        <dbReference type="PIRSR" id="PIRSR608597-3"/>
    </source>
</evidence>
<feature type="disulfide bond" evidence="9">
    <location>
        <begin position="84"/>
        <end position="169"/>
    </location>
</feature>
<dbReference type="GO" id="GO:0031640">
    <property type="term" value="P:killing of cells of another organism"/>
    <property type="evidence" value="ECO:0007669"/>
    <property type="project" value="UniProtKB-KW"/>
</dbReference>